<name>A0A645E9G5_9ZZZZ</name>
<sequence length="198" mass="22244">MRAAEDQRAAGRRDKFFQPLEVHRVSSVFIFKRVFGDDAPSFADRPVERHINGRLDYYLVAGLSESHHREGESGDDARSPAHRLAAEFPAVVFPLPGADRVAQRVGDHRVAKRALVDLLMDRLQHLGRRGEIHIGDPHRQQIAAAEIILESVPFFAVGTSSVHVFIEIVFHRSLPLLWPYAVFSFIFSALLSVYASPN</sequence>
<keyword evidence="1" id="KW-0812">Transmembrane</keyword>
<gene>
    <name evidence="2" type="ORF">SDC9_145296</name>
</gene>
<protein>
    <submittedName>
        <fullName evidence="2">Uncharacterized protein</fullName>
    </submittedName>
</protein>
<feature type="transmembrane region" description="Helical" evidence="1">
    <location>
        <begin position="176"/>
        <end position="195"/>
    </location>
</feature>
<keyword evidence="1" id="KW-0472">Membrane</keyword>
<keyword evidence="1" id="KW-1133">Transmembrane helix</keyword>
<feature type="transmembrane region" description="Helical" evidence="1">
    <location>
        <begin position="147"/>
        <end position="170"/>
    </location>
</feature>
<evidence type="ECO:0000313" key="2">
    <source>
        <dbReference type="EMBL" id="MPM98115.1"/>
    </source>
</evidence>
<evidence type="ECO:0000256" key="1">
    <source>
        <dbReference type="SAM" id="Phobius"/>
    </source>
</evidence>
<comment type="caution">
    <text evidence="2">The sequence shown here is derived from an EMBL/GenBank/DDBJ whole genome shotgun (WGS) entry which is preliminary data.</text>
</comment>
<dbReference type="AlphaFoldDB" id="A0A645E9G5"/>
<proteinExistence type="predicted"/>
<organism evidence="2">
    <name type="scientific">bioreactor metagenome</name>
    <dbReference type="NCBI Taxonomy" id="1076179"/>
    <lineage>
        <taxon>unclassified sequences</taxon>
        <taxon>metagenomes</taxon>
        <taxon>ecological metagenomes</taxon>
    </lineage>
</organism>
<dbReference type="EMBL" id="VSSQ01044305">
    <property type="protein sequence ID" value="MPM98115.1"/>
    <property type="molecule type" value="Genomic_DNA"/>
</dbReference>
<accession>A0A645E9G5</accession>
<reference evidence="2" key="1">
    <citation type="submission" date="2019-08" db="EMBL/GenBank/DDBJ databases">
        <authorList>
            <person name="Kucharzyk K."/>
            <person name="Murdoch R.W."/>
            <person name="Higgins S."/>
            <person name="Loffler F."/>
        </authorList>
    </citation>
    <scope>NUCLEOTIDE SEQUENCE</scope>
</reference>